<accession>A0AAN1WH92</accession>
<dbReference type="GO" id="GO:0046872">
    <property type="term" value="F:metal ion binding"/>
    <property type="evidence" value="ECO:0007669"/>
    <property type="project" value="UniProtKB-KW"/>
</dbReference>
<dbReference type="InterPro" id="IPR036412">
    <property type="entry name" value="HAD-like_sf"/>
</dbReference>
<evidence type="ECO:0000313" key="13">
    <source>
        <dbReference type="EMBL" id="BCD97553.1"/>
    </source>
</evidence>
<dbReference type="FunFam" id="3.40.50.1000:FF:000037">
    <property type="entry name" value="D,D-heptose 1,7-bisphosphate phosphatase"/>
    <property type="match status" value="1"/>
</dbReference>
<comment type="cofactor">
    <cofactor evidence="12">
        <name>Zn(2+)</name>
        <dbReference type="ChEBI" id="CHEBI:29105"/>
    </cofactor>
</comment>
<dbReference type="GO" id="GO:0016791">
    <property type="term" value="F:phosphatase activity"/>
    <property type="evidence" value="ECO:0007669"/>
    <property type="project" value="InterPro"/>
</dbReference>
<feature type="binding site" evidence="12">
    <location>
        <position position="90"/>
    </location>
    <ligand>
        <name>Zn(2+)</name>
        <dbReference type="ChEBI" id="CHEBI:29105"/>
    </ligand>
</feature>
<dbReference type="CDD" id="cd07503">
    <property type="entry name" value="HAD_HisB-N"/>
    <property type="match status" value="1"/>
</dbReference>
<dbReference type="AlphaFoldDB" id="A0AAN1WH92"/>
<dbReference type="InterPro" id="IPR006439">
    <property type="entry name" value="HAD-SF_hydro_IA"/>
</dbReference>
<dbReference type="EMBL" id="AP023086">
    <property type="protein sequence ID" value="BCD97553.1"/>
    <property type="molecule type" value="Genomic_DNA"/>
</dbReference>
<dbReference type="PIRSF" id="PIRSF004682">
    <property type="entry name" value="GmhB"/>
    <property type="match status" value="1"/>
</dbReference>
<dbReference type="RefSeq" id="WP_236987019.1">
    <property type="nucleotide sequence ID" value="NZ_AP023086.1"/>
</dbReference>
<keyword evidence="6 9" id="KW-0119">Carbohydrate metabolism</keyword>
<gene>
    <name evidence="13" type="ORF">MARGE09_P1754</name>
</gene>
<dbReference type="Pfam" id="PF13242">
    <property type="entry name" value="Hydrolase_like"/>
    <property type="match status" value="1"/>
</dbReference>
<dbReference type="NCBIfam" id="TIGR01656">
    <property type="entry name" value="Histidinol-ppas"/>
    <property type="match status" value="1"/>
</dbReference>
<keyword evidence="5 12" id="KW-0862">Zinc</keyword>
<reference evidence="13 14" key="1">
    <citation type="journal article" date="2022" name="IScience">
        <title>An ultrasensitive nanofiber-based assay for enzymatic hydrolysis and deep-sea microbial degradation of cellulose.</title>
        <authorList>
            <person name="Tsudome M."/>
            <person name="Tachioka M."/>
            <person name="Miyazaki M."/>
            <person name="Uchimura K."/>
            <person name="Tsuda M."/>
            <person name="Takaki Y."/>
            <person name="Deguchi S."/>
        </authorList>
    </citation>
    <scope>NUCLEOTIDE SEQUENCE [LARGE SCALE GENOMIC DNA]</scope>
    <source>
        <strain evidence="13 14">GE09</strain>
    </source>
</reference>
<evidence type="ECO:0000256" key="4">
    <source>
        <dbReference type="ARBA" id="ARBA00022801"/>
    </source>
</evidence>
<dbReference type="PANTHER" id="PTHR42891:SF1">
    <property type="entry name" value="D-GLYCERO-BETA-D-MANNO-HEPTOSE-1,7-BISPHOSPHATE 7-PHOSPHATASE"/>
    <property type="match status" value="1"/>
</dbReference>
<name>A0AAN1WH92_9GAMM</name>
<comment type="cofactor">
    <cofactor evidence="12">
        <name>Mg(2+)</name>
        <dbReference type="ChEBI" id="CHEBI:18420"/>
    </cofactor>
</comment>
<feature type="site" description="Contributes to substrate recognition" evidence="11">
    <location>
        <position position="108"/>
    </location>
</feature>
<evidence type="ECO:0000256" key="3">
    <source>
        <dbReference type="ARBA" id="ARBA00022723"/>
    </source>
</evidence>
<feature type="binding site" evidence="12">
    <location>
        <position position="105"/>
    </location>
    <ligand>
        <name>Zn(2+)</name>
        <dbReference type="ChEBI" id="CHEBI:29105"/>
    </ligand>
</feature>
<comment type="similarity">
    <text evidence="8 9">Belongs to the gmhB family.</text>
</comment>
<keyword evidence="14" id="KW-1185">Reference proteome</keyword>
<dbReference type="InterPro" id="IPR004446">
    <property type="entry name" value="Heptose_bisP_phosphatase"/>
</dbReference>
<organism evidence="13 14">
    <name type="scientific">Marinagarivorans cellulosilyticus</name>
    <dbReference type="NCBI Taxonomy" id="2721545"/>
    <lineage>
        <taxon>Bacteria</taxon>
        <taxon>Pseudomonadati</taxon>
        <taxon>Pseudomonadota</taxon>
        <taxon>Gammaproteobacteria</taxon>
        <taxon>Cellvibrionales</taxon>
        <taxon>Cellvibrionaceae</taxon>
        <taxon>Marinagarivorans</taxon>
    </lineage>
</organism>
<feature type="site" description="Stabilizes the phosphoryl group" evidence="11">
    <location>
        <position position="51"/>
    </location>
</feature>
<evidence type="ECO:0000256" key="11">
    <source>
        <dbReference type="PIRSR" id="PIRSR004682-3"/>
    </source>
</evidence>
<feature type="active site" description="Nucleophile" evidence="10">
    <location>
        <position position="9"/>
    </location>
</feature>
<dbReference type="NCBIfam" id="TIGR00213">
    <property type="entry name" value="GmhB_yaeD"/>
    <property type="match status" value="1"/>
</dbReference>
<keyword evidence="3 12" id="KW-0479">Metal-binding</keyword>
<feature type="binding site" evidence="12">
    <location>
        <position position="11"/>
    </location>
    <ligand>
        <name>Mg(2+)</name>
        <dbReference type="ChEBI" id="CHEBI:18420"/>
    </ligand>
</feature>
<evidence type="ECO:0000256" key="6">
    <source>
        <dbReference type="ARBA" id="ARBA00023277"/>
    </source>
</evidence>
<comment type="subcellular location">
    <subcellularLocation>
        <location evidence="1 9">Cytoplasm</location>
    </subcellularLocation>
</comment>
<dbReference type="Proteomes" id="UP001320119">
    <property type="component" value="Chromosome"/>
</dbReference>
<dbReference type="EC" id="3.1.3.-" evidence="9"/>
<dbReference type="Gene3D" id="3.40.50.1000">
    <property type="entry name" value="HAD superfamily/HAD-like"/>
    <property type="match status" value="1"/>
</dbReference>
<evidence type="ECO:0000256" key="7">
    <source>
        <dbReference type="ARBA" id="ARBA00031828"/>
    </source>
</evidence>
<dbReference type="InterPro" id="IPR023214">
    <property type="entry name" value="HAD_sf"/>
</dbReference>
<dbReference type="NCBIfam" id="TIGR01549">
    <property type="entry name" value="HAD-SF-IA-v1"/>
    <property type="match status" value="1"/>
</dbReference>
<evidence type="ECO:0000256" key="1">
    <source>
        <dbReference type="ARBA" id="ARBA00004496"/>
    </source>
</evidence>
<feature type="site" description="Stabilizes the phosphoryl group" evidence="11">
    <location>
        <position position="109"/>
    </location>
</feature>
<evidence type="ECO:0000256" key="2">
    <source>
        <dbReference type="ARBA" id="ARBA00022490"/>
    </source>
</evidence>
<keyword evidence="2 9" id="KW-0963">Cytoplasm</keyword>
<feature type="binding site" evidence="12">
    <location>
        <position position="9"/>
    </location>
    <ligand>
        <name>Mg(2+)</name>
        <dbReference type="ChEBI" id="CHEBI:18420"/>
    </ligand>
</feature>
<sequence length="167" mass="18442">MTRRALFLDRDGVINIDKGYVHKIDDFDFVPGIFEFCRQAVEQGYQLIVVTNQSGIGRGYYTEQDFRTLTQWMLDAFADKGAPIQKVFYCPHHPTAGRGNYLQDCECRKPKPGMLNQAIGEFGLTAEQCLMLGDNQSDIAAAQAAGVRGVKVKSGGADYQALAALLL</sequence>
<dbReference type="SUPFAM" id="SSF56784">
    <property type="entry name" value="HAD-like"/>
    <property type="match status" value="1"/>
</dbReference>
<dbReference type="InterPro" id="IPR006549">
    <property type="entry name" value="HAD-SF_hydro_IIIA"/>
</dbReference>
<evidence type="ECO:0000256" key="8">
    <source>
        <dbReference type="ARBA" id="ARBA00061616"/>
    </source>
</evidence>
<evidence type="ECO:0000313" key="14">
    <source>
        <dbReference type="Proteomes" id="UP001320119"/>
    </source>
</evidence>
<dbReference type="NCBIfam" id="NF006506">
    <property type="entry name" value="PRK08942.1"/>
    <property type="match status" value="1"/>
</dbReference>
<protein>
    <recommendedName>
        <fullName evidence="7 9">D,D-heptose 1,7-bisphosphate phosphatase</fullName>
        <ecNumber evidence="9">3.1.3.-</ecNumber>
    </recommendedName>
</protein>
<dbReference type="GO" id="GO:0005975">
    <property type="term" value="P:carbohydrate metabolic process"/>
    <property type="evidence" value="ECO:0007669"/>
    <property type="project" value="InterPro"/>
</dbReference>
<evidence type="ECO:0000256" key="12">
    <source>
        <dbReference type="PIRSR" id="PIRSR004682-4"/>
    </source>
</evidence>
<feature type="binding site" evidence="12">
    <location>
        <position position="92"/>
    </location>
    <ligand>
        <name>Zn(2+)</name>
        <dbReference type="ChEBI" id="CHEBI:29105"/>
    </ligand>
</feature>
<evidence type="ECO:0000256" key="9">
    <source>
        <dbReference type="PIRNR" id="PIRNR004682"/>
    </source>
</evidence>
<evidence type="ECO:0000256" key="5">
    <source>
        <dbReference type="ARBA" id="ARBA00022833"/>
    </source>
</evidence>
<feature type="active site" description="Nucleophile" evidence="10">
    <location>
        <position position="11"/>
    </location>
</feature>
<dbReference type="KEGG" id="marq:MARGE09_P1754"/>
<dbReference type="GO" id="GO:0005737">
    <property type="term" value="C:cytoplasm"/>
    <property type="evidence" value="ECO:0007669"/>
    <property type="project" value="UniProtKB-SubCell"/>
</dbReference>
<evidence type="ECO:0000256" key="10">
    <source>
        <dbReference type="PIRSR" id="PIRSR004682-1"/>
    </source>
</evidence>
<feature type="binding site" evidence="12">
    <location>
        <position position="134"/>
    </location>
    <ligand>
        <name>Mg(2+)</name>
        <dbReference type="ChEBI" id="CHEBI:18420"/>
    </ligand>
</feature>
<keyword evidence="12" id="KW-0460">Magnesium</keyword>
<dbReference type="PANTHER" id="PTHR42891">
    <property type="entry name" value="D-GLYCERO-BETA-D-MANNO-HEPTOSE-1,7-BISPHOSPHATE 7-PHOSPHATASE"/>
    <property type="match status" value="1"/>
</dbReference>
<feature type="binding site" evidence="12">
    <location>
        <position position="107"/>
    </location>
    <ligand>
        <name>Zn(2+)</name>
        <dbReference type="ChEBI" id="CHEBI:29105"/>
    </ligand>
</feature>
<dbReference type="NCBIfam" id="TIGR01662">
    <property type="entry name" value="HAD-SF-IIIA"/>
    <property type="match status" value="1"/>
</dbReference>
<proteinExistence type="inferred from homology"/>
<dbReference type="InterPro" id="IPR006543">
    <property type="entry name" value="Histidinol-phos"/>
</dbReference>
<keyword evidence="4 9" id="KW-0378">Hydrolase</keyword>